<keyword evidence="4 6" id="KW-1133">Transmembrane helix</keyword>
<feature type="transmembrane region" description="Helical" evidence="6">
    <location>
        <begin position="215"/>
        <end position="237"/>
    </location>
</feature>
<dbReference type="Proteomes" id="UP001627284">
    <property type="component" value="Unassembled WGS sequence"/>
</dbReference>
<dbReference type="GO" id="GO:0016020">
    <property type="term" value="C:membrane"/>
    <property type="evidence" value="ECO:0007669"/>
    <property type="project" value="UniProtKB-SubCell"/>
</dbReference>
<comment type="similarity">
    <text evidence="2 6">Belongs to the multi antimicrobial extrusion (MATE) (TC 2.A.66.1) family.</text>
</comment>
<dbReference type="PANTHER" id="PTHR11206">
    <property type="entry name" value="MULTIDRUG RESISTANCE PROTEIN"/>
    <property type="match status" value="1"/>
</dbReference>
<evidence type="ECO:0000256" key="5">
    <source>
        <dbReference type="ARBA" id="ARBA00023136"/>
    </source>
</evidence>
<evidence type="ECO:0000256" key="2">
    <source>
        <dbReference type="ARBA" id="ARBA00010199"/>
    </source>
</evidence>
<keyword evidence="5 6" id="KW-0472">Membrane</keyword>
<dbReference type="NCBIfam" id="TIGR00797">
    <property type="entry name" value="matE"/>
    <property type="match status" value="1"/>
</dbReference>
<dbReference type="InterPro" id="IPR045069">
    <property type="entry name" value="MATE_euk"/>
</dbReference>
<feature type="transmembrane region" description="Helical" evidence="6">
    <location>
        <begin position="378"/>
        <end position="400"/>
    </location>
</feature>
<feature type="transmembrane region" description="Helical" evidence="6">
    <location>
        <begin position="150"/>
        <end position="172"/>
    </location>
</feature>
<dbReference type="CDD" id="cd13132">
    <property type="entry name" value="MATE_eukaryotic"/>
    <property type="match status" value="1"/>
</dbReference>
<protein>
    <recommendedName>
        <fullName evidence="6">Protein DETOXIFICATION</fullName>
    </recommendedName>
    <alternativeName>
        <fullName evidence="6">Multidrug and toxic compound extrusion protein</fullName>
    </alternativeName>
</protein>
<evidence type="ECO:0000256" key="3">
    <source>
        <dbReference type="ARBA" id="ARBA00022692"/>
    </source>
</evidence>
<dbReference type="EMBL" id="JBJKTR010000015">
    <property type="protein sequence ID" value="KAL3342144.1"/>
    <property type="molecule type" value="Genomic_DNA"/>
</dbReference>
<feature type="transmembrane region" description="Helical" evidence="6">
    <location>
        <begin position="407"/>
        <end position="431"/>
    </location>
</feature>
<evidence type="ECO:0000313" key="7">
    <source>
        <dbReference type="EMBL" id="KAL3342144.1"/>
    </source>
</evidence>
<reference evidence="7 8" key="1">
    <citation type="submission" date="2024-05" db="EMBL/GenBank/DDBJ databases">
        <title>De novo assembly of an allotetraploid wild potato.</title>
        <authorList>
            <person name="Hosaka A.J."/>
        </authorList>
    </citation>
    <scope>NUCLEOTIDE SEQUENCE [LARGE SCALE GENOMIC DNA]</scope>
    <source>
        <tissue evidence="7">Young leaves</tissue>
    </source>
</reference>
<gene>
    <name evidence="7" type="ORF">AABB24_026258</name>
</gene>
<keyword evidence="8" id="KW-1185">Reference proteome</keyword>
<evidence type="ECO:0000256" key="4">
    <source>
        <dbReference type="ARBA" id="ARBA00022989"/>
    </source>
</evidence>
<accession>A0ABD2SE47</accession>
<organism evidence="7 8">
    <name type="scientific">Solanum stoloniferum</name>
    <dbReference type="NCBI Taxonomy" id="62892"/>
    <lineage>
        <taxon>Eukaryota</taxon>
        <taxon>Viridiplantae</taxon>
        <taxon>Streptophyta</taxon>
        <taxon>Embryophyta</taxon>
        <taxon>Tracheophyta</taxon>
        <taxon>Spermatophyta</taxon>
        <taxon>Magnoliopsida</taxon>
        <taxon>eudicotyledons</taxon>
        <taxon>Gunneridae</taxon>
        <taxon>Pentapetalae</taxon>
        <taxon>asterids</taxon>
        <taxon>lamiids</taxon>
        <taxon>Solanales</taxon>
        <taxon>Solanaceae</taxon>
        <taxon>Solanoideae</taxon>
        <taxon>Solaneae</taxon>
        <taxon>Solanum</taxon>
    </lineage>
</organism>
<feature type="transmembrane region" description="Helical" evidence="6">
    <location>
        <begin position="334"/>
        <end position="358"/>
    </location>
</feature>
<comment type="caution">
    <text evidence="6">Lacks conserved residue(s) required for the propagation of feature annotation.</text>
</comment>
<dbReference type="InterPro" id="IPR002528">
    <property type="entry name" value="MATE_fam"/>
</dbReference>
<feature type="transmembrane region" description="Helical" evidence="6">
    <location>
        <begin position="76"/>
        <end position="99"/>
    </location>
</feature>
<evidence type="ECO:0000313" key="8">
    <source>
        <dbReference type="Proteomes" id="UP001627284"/>
    </source>
</evidence>
<name>A0ABD2SE47_9SOLN</name>
<evidence type="ECO:0000256" key="6">
    <source>
        <dbReference type="RuleBase" id="RU004914"/>
    </source>
</evidence>
<sequence length="484" mass="53014">METPLLNDFSGDLICSDGDYRPISIVNLNEFWIETVKLWEIGGPIAFNIMCQYGLYAITVAFCGHLGPTDLAAVTLAQTVIATFAFGFMMGMGSALETLCGQAFGAGKVHMLGVYTQRSIIILLISTFLLLPINIFATPILKFLGQDHDIAVVAGKFIILTIPELYSLSITIPTSKFLQAQSKVGVLAWIGFVALLLHALLLWLFIYVFNWGLTGAAVSLNLVGWVNALAQFAYVVVWCKDGWKGWSWTAFNEMWPFVKLSIESAVMLSLETWYPMSVVLIAGCLNDPVTAVASLSICSIIGEWQEMFFVGINAAISVRVSNELGLGHARATKYSVYVTLFQSLLIGIFCMSVVLAVRNHLAILFTDNEVLIKSVSELAQFLGVTMLLNSVQPVISGVAVGGGWQGLVAYINLGSYYAFGIPLGYVLGYVANFGVRGLWGGMIAGLALQTLLLSIVIYRIDWDEEVEQTTKRMRLWGDQDREIA</sequence>
<dbReference type="AlphaFoldDB" id="A0ABD2SE47"/>
<comment type="caution">
    <text evidence="7">The sequence shown here is derived from an EMBL/GenBank/DDBJ whole genome shotgun (WGS) entry which is preliminary data.</text>
</comment>
<dbReference type="Pfam" id="PF01554">
    <property type="entry name" value="MatE"/>
    <property type="match status" value="2"/>
</dbReference>
<feature type="transmembrane region" description="Helical" evidence="6">
    <location>
        <begin position="120"/>
        <end position="144"/>
    </location>
</feature>
<proteinExistence type="inferred from homology"/>
<keyword evidence="3 6" id="KW-0812">Transmembrane</keyword>
<evidence type="ECO:0000256" key="1">
    <source>
        <dbReference type="ARBA" id="ARBA00004141"/>
    </source>
</evidence>
<feature type="transmembrane region" description="Helical" evidence="6">
    <location>
        <begin position="184"/>
        <end position="209"/>
    </location>
</feature>
<feature type="transmembrane region" description="Helical" evidence="6">
    <location>
        <begin position="437"/>
        <end position="458"/>
    </location>
</feature>
<comment type="subcellular location">
    <subcellularLocation>
        <location evidence="1">Membrane</location>
        <topology evidence="1">Multi-pass membrane protein</topology>
    </subcellularLocation>
</comment>